<feature type="region of interest" description="Disordered" evidence="4">
    <location>
        <begin position="142"/>
        <end position="161"/>
    </location>
</feature>
<keyword evidence="3" id="KW-0175">Coiled coil</keyword>
<dbReference type="InterPro" id="IPR035899">
    <property type="entry name" value="DBL_dom_sf"/>
</dbReference>
<evidence type="ECO:0000313" key="6">
    <source>
        <dbReference type="EMBL" id="CAI8041527.1"/>
    </source>
</evidence>
<dbReference type="Pfam" id="PF19056">
    <property type="entry name" value="WD40_2"/>
    <property type="match status" value="1"/>
</dbReference>
<feature type="region of interest" description="Disordered" evidence="4">
    <location>
        <begin position="239"/>
        <end position="262"/>
    </location>
</feature>
<feature type="region of interest" description="Disordered" evidence="4">
    <location>
        <begin position="83"/>
        <end position="110"/>
    </location>
</feature>
<accession>A0AA35T672</accession>
<name>A0AA35T672_GEOBA</name>
<dbReference type="GO" id="GO:0005085">
    <property type="term" value="F:guanyl-nucleotide exchange factor activity"/>
    <property type="evidence" value="ECO:0007669"/>
    <property type="project" value="UniProtKB-KW"/>
</dbReference>
<keyword evidence="7" id="KW-1185">Reference proteome</keyword>
<dbReference type="InterPro" id="IPR036322">
    <property type="entry name" value="WD40_repeat_dom_sf"/>
</dbReference>
<feature type="domain" description="DH" evidence="5">
    <location>
        <begin position="446"/>
        <end position="633"/>
    </location>
</feature>
<organism evidence="6 7">
    <name type="scientific">Geodia barretti</name>
    <name type="common">Barrett's horny sponge</name>
    <dbReference type="NCBI Taxonomy" id="519541"/>
    <lineage>
        <taxon>Eukaryota</taxon>
        <taxon>Metazoa</taxon>
        <taxon>Porifera</taxon>
        <taxon>Demospongiae</taxon>
        <taxon>Heteroscleromorpha</taxon>
        <taxon>Tetractinellida</taxon>
        <taxon>Astrophorina</taxon>
        <taxon>Geodiidae</taxon>
        <taxon>Geodia</taxon>
    </lineage>
</organism>
<feature type="region of interest" description="Disordered" evidence="4">
    <location>
        <begin position="175"/>
        <end position="203"/>
    </location>
</feature>
<dbReference type="SUPFAM" id="SSF50978">
    <property type="entry name" value="WD40 repeat-like"/>
    <property type="match status" value="1"/>
</dbReference>
<feature type="compositionally biased region" description="Polar residues" evidence="4">
    <location>
        <begin position="20"/>
        <end position="30"/>
    </location>
</feature>
<dbReference type="GO" id="GO:0035556">
    <property type="term" value="P:intracellular signal transduction"/>
    <property type="evidence" value="ECO:0007669"/>
    <property type="project" value="InterPro"/>
</dbReference>
<gene>
    <name evidence="6" type="ORF">GBAR_LOCUS23078</name>
</gene>
<dbReference type="InterPro" id="IPR000219">
    <property type="entry name" value="DH_dom"/>
</dbReference>
<evidence type="ECO:0000256" key="4">
    <source>
        <dbReference type="SAM" id="MobiDB-lite"/>
    </source>
</evidence>
<feature type="region of interest" description="Disordered" evidence="4">
    <location>
        <begin position="854"/>
        <end position="873"/>
    </location>
</feature>
<evidence type="ECO:0000256" key="2">
    <source>
        <dbReference type="ARBA" id="ARBA00022658"/>
    </source>
</evidence>
<feature type="region of interest" description="Disordered" evidence="4">
    <location>
        <begin position="314"/>
        <end position="425"/>
    </location>
</feature>
<protein>
    <submittedName>
        <fullName evidence="6">Rho guanine nucleotide exchange factor 17</fullName>
    </submittedName>
</protein>
<evidence type="ECO:0000256" key="1">
    <source>
        <dbReference type="ARBA" id="ARBA00022553"/>
    </source>
</evidence>
<dbReference type="PANTHER" id="PTHR12877">
    <property type="entry name" value="RHO GUANINE NUCLEOTIDE EXCHANGE FACTOR"/>
    <property type="match status" value="1"/>
</dbReference>
<dbReference type="GO" id="GO:0030036">
    <property type="term" value="P:actin cytoskeleton organization"/>
    <property type="evidence" value="ECO:0007669"/>
    <property type="project" value="TreeGrafter"/>
</dbReference>
<dbReference type="FunFam" id="1.20.900.10:FF:000003">
    <property type="entry name" value="Rho guanine nucleotide exchange factor 10 like"/>
    <property type="match status" value="1"/>
</dbReference>
<dbReference type="InterPro" id="IPR001331">
    <property type="entry name" value="GDS_CDC24_CS"/>
</dbReference>
<proteinExistence type="predicted"/>
<dbReference type="GO" id="GO:0005737">
    <property type="term" value="C:cytoplasm"/>
    <property type="evidence" value="ECO:0007669"/>
    <property type="project" value="UniProtKB-ARBA"/>
</dbReference>
<feature type="region of interest" description="Disordered" evidence="4">
    <location>
        <begin position="1"/>
        <end position="64"/>
    </location>
</feature>
<dbReference type="Proteomes" id="UP001174909">
    <property type="component" value="Unassembled WGS sequence"/>
</dbReference>
<keyword evidence="2" id="KW-0344">Guanine-nucleotide releasing factor</keyword>
<dbReference type="PROSITE" id="PS00741">
    <property type="entry name" value="DH_1"/>
    <property type="match status" value="1"/>
</dbReference>
<feature type="region of interest" description="Disordered" evidence="4">
    <location>
        <begin position="1062"/>
        <end position="1081"/>
    </location>
</feature>
<feature type="compositionally biased region" description="Polar residues" evidence="4">
    <location>
        <begin position="186"/>
        <end position="195"/>
    </location>
</feature>
<feature type="compositionally biased region" description="Polar residues" evidence="4">
    <location>
        <begin position="1"/>
        <end position="13"/>
    </location>
</feature>
<evidence type="ECO:0000256" key="3">
    <source>
        <dbReference type="SAM" id="Coils"/>
    </source>
</evidence>
<evidence type="ECO:0000259" key="5">
    <source>
        <dbReference type="PROSITE" id="PS50010"/>
    </source>
</evidence>
<dbReference type="Gene3D" id="1.20.900.10">
    <property type="entry name" value="Dbl homology (DH) domain"/>
    <property type="match status" value="1"/>
</dbReference>
<dbReference type="SUPFAM" id="SSF48065">
    <property type="entry name" value="DBL homology domain (DH-domain)"/>
    <property type="match status" value="1"/>
</dbReference>
<feature type="compositionally biased region" description="Low complexity" evidence="4">
    <location>
        <begin position="1016"/>
        <end position="1041"/>
    </location>
</feature>
<reference evidence="6" key="1">
    <citation type="submission" date="2023-03" db="EMBL/GenBank/DDBJ databases">
        <authorList>
            <person name="Steffen K."/>
            <person name="Cardenas P."/>
        </authorList>
    </citation>
    <scope>NUCLEOTIDE SEQUENCE</scope>
</reference>
<dbReference type="InterPro" id="IPR039919">
    <property type="entry name" value="ARHGEF10/ARHGEF17"/>
</dbReference>
<dbReference type="Pfam" id="PF00621">
    <property type="entry name" value="RhoGEF"/>
    <property type="match status" value="1"/>
</dbReference>
<dbReference type="GO" id="GO:0051496">
    <property type="term" value="P:positive regulation of stress fiber assembly"/>
    <property type="evidence" value="ECO:0007669"/>
    <property type="project" value="UniProtKB-ARBA"/>
</dbReference>
<comment type="caution">
    <text evidence="6">The sequence shown here is derived from an EMBL/GenBank/DDBJ whole genome shotgun (WGS) entry which is preliminary data.</text>
</comment>
<evidence type="ECO:0000313" key="7">
    <source>
        <dbReference type="Proteomes" id="UP001174909"/>
    </source>
</evidence>
<sequence>MNAQVQMSGSSSAGGYCVRSTASKSNSLYTPTCPASDREEEVENSEPDLSDYYSDSGYPTRPRPRHILWTSSSRQFRTVVAENGVQRRAAPTANGHRSSDSLDTSRSRRLSVPAVLGPAAREVTSVKTKAFSKLRSLRNNRIIPVSSPDRQRPPSSLVTNCLSANGNKGLNVLTSPEEERKPKQLRSFSVPSGSASDVEDMSQGKLKKAKKVGRALSFSLGTGDKKKRARNIFGALSRGGETAAMNEPPQVTQSPVLMSRKRVAGDTSTIYEEDRGSLSSADEGEDRLGSLGYIHGNRFGSCRELTSLGLEKEEANQQRLRPLSSSKHKRPSLPSFTKLPAGSEEPQCLSSSLPRDAAPQNSSEGSPGPSPPSSPSRGKVLRRKLSDPGSAPSTPETGNSPTNERRRANRAEGGGGGGLSRANRPLRKGFTFSVGGSNLSPDWKEMRHHVVRFLLETEQSYVQSLRTIIKVYLEPLKKPQAFGMIDSSLVRDIFYQIPEICGLHERFLLQISQRTERWHPLQKIGDVFVNTFSKCHLMNIYTMFIHNFMRAKAAIEIAKQARPVFAKFIERSKASTGKLSLDDLLIKPVQRIPRYLLFIKDLLKHTSANHPDHAPLHQALEELKGLVERVNESEREMARSEKQRELLTSVDGLALFVRPESELVRYDLVTEAQGSAHKRDRFLILFSDVMVCASTRRKSTGLRRSSLLNLSTLQPDTFRYKIKWSTPLKHLSMGEVQAPMVERKKKNTLDKMVENLGKDEATLTQLLETSNTLRQPHQPLSSLLKDMLSEVRQSISDKKAELENLPLLHSRVDLMCYNSLPPTQYSIIFPSQKIRNSWEEDFLKVKRSTCSPLLAAPHSSRSSPQPSDDGGFEFLHPLHVQSGRAGMELSCAGVGLPGDGASYHNLWVACCDGYGGQVCLLDLETSTRPHMVANITVSDSKILCISAIPVQDSDNDRPSTALSLESDGLSTNLDVPLEDGSDNLDVPLEDRTVPVVSPELVGKVTQSMPRDIRGSLITSFSSDSSSTTPSLSRSPSLTSTRSDPRTDPTDDVIPIDPAPIHQIAFGGHEDGSPRKRNGFHRVCSNSAPDLLKVVAADVSPTEEGFRRRGERGATSLSPPPPIDPKYWKMRSPPIVEGLTKEESGVEEGRGSSMWLGTEGGQILVYHPGSNLRSRSNRCTIQLPASVHCIRYHRRKVFAGLADGKVAVFDPQNPSGGHTHLIRLDSTPIVACRSLGRRLMVASQSRVFLINTATMEATPVLSLPEGQLIGCVESAGGEDREGGERVWVSVRDRPLLHLYHLPTSSLLTSLDCSQKLHEILRGYHPLIRQNKTSSLRVTSLLISHHQLLIGTSTGVILTLPPLPSSPLSPSPHLSHLPHGHTDSIAFLTELQCRDSILVLSGGTGYENLTTKSLSAHKISQTASCLLLWKPVSTKDSAD</sequence>
<dbReference type="PROSITE" id="PS50010">
    <property type="entry name" value="DH_2"/>
    <property type="match status" value="1"/>
</dbReference>
<keyword evidence="1" id="KW-0597">Phosphoprotein</keyword>
<dbReference type="Gene3D" id="2.130.10.10">
    <property type="entry name" value="YVTN repeat-like/Quinoprotein amine dehydrogenase"/>
    <property type="match status" value="1"/>
</dbReference>
<feature type="compositionally biased region" description="Polar residues" evidence="4">
    <location>
        <begin position="391"/>
        <end position="402"/>
    </location>
</feature>
<feature type="compositionally biased region" description="Basic and acidic residues" evidence="4">
    <location>
        <begin position="97"/>
        <end position="106"/>
    </location>
</feature>
<feature type="compositionally biased region" description="Acidic residues" evidence="4">
    <location>
        <begin position="38"/>
        <end position="49"/>
    </location>
</feature>
<feature type="region of interest" description="Disordered" evidence="4">
    <location>
        <begin position="1016"/>
        <end position="1056"/>
    </location>
</feature>
<dbReference type="EMBL" id="CASHTH010003192">
    <property type="protein sequence ID" value="CAI8041527.1"/>
    <property type="molecule type" value="Genomic_DNA"/>
</dbReference>
<dbReference type="InterPro" id="IPR015943">
    <property type="entry name" value="WD40/YVTN_repeat-like_dom_sf"/>
</dbReference>
<dbReference type="PANTHER" id="PTHR12877:SF15">
    <property type="entry name" value="RHO GUANINE NUCLEOTIDE EXCHANGE FACTOR 17"/>
    <property type="match status" value="1"/>
</dbReference>
<feature type="region of interest" description="Disordered" evidence="4">
    <location>
        <begin position="1099"/>
        <end position="1128"/>
    </location>
</feature>
<feature type="coiled-coil region" evidence="3">
    <location>
        <begin position="616"/>
        <end position="650"/>
    </location>
</feature>
<dbReference type="SMART" id="SM00325">
    <property type="entry name" value="RhoGEF"/>
    <property type="match status" value="1"/>
</dbReference>
<dbReference type="CDD" id="cd00160">
    <property type="entry name" value="RhoGEF"/>
    <property type="match status" value="1"/>
</dbReference>
<dbReference type="Pfam" id="PF19057">
    <property type="entry name" value="PH_19"/>
    <property type="match status" value="1"/>
</dbReference>